<protein>
    <submittedName>
        <fullName evidence="6">Ben and cat operon transcriptional regulator</fullName>
    </submittedName>
</protein>
<evidence type="ECO:0000256" key="2">
    <source>
        <dbReference type="ARBA" id="ARBA00023015"/>
    </source>
</evidence>
<dbReference type="InterPro" id="IPR036390">
    <property type="entry name" value="WH_DNA-bd_sf"/>
</dbReference>
<dbReference type="Pfam" id="PF00126">
    <property type="entry name" value="HTH_1"/>
    <property type="match status" value="1"/>
</dbReference>
<gene>
    <name evidence="6" type="primary">benM</name>
    <name evidence="6" type="ORF">RIdsm_01259</name>
</gene>
<evidence type="ECO:0000313" key="7">
    <source>
        <dbReference type="Proteomes" id="UP000325785"/>
    </source>
</evidence>
<dbReference type="InterPro" id="IPR005119">
    <property type="entry name" value="LysR_subst-bd"/>
</dbReference>
<comment type="similarity">
    <text evidence="1">Belongs to the LysR transcriptional regulatory family.</text>
</comment>
<reference evidence="6 7" key="1">
    <citation type="submission" date="2018-08" db="EMBL/GenBank/DDBJ databases">
        <title>Genetic Globetrotter - A new plasmid hitch-hiking vast phylogenetic and geographic distances.</title>
        <authorList>
            <person name="Vollmers J."/>
            <person name="Petersen J."/>
        </authorList>
    </citation>
    <scope>NUCLEOTIDE SEQUENCE [LARGE SCALE GENOMIC DNA]</scope>
    <source>
        <strain evidence="6 7">DSM 26383</strain>
    </source>
</reference>
<evidence type="ECO:0000256" key="3">
    <source>
        <dbReference type="ARBA" id="ARBA00023125"/>
    </source>
</evidence>
<dbReference type="Gene3D" id="1.10.10.10">
    <property type="entry name" value="Winged helix-like DNA-binding domain superfamily/Winged helix DNA-binding domain"/>
    <property type="match status" value="1"/>
</dbReference>
<dbReference type="PANTHER" id="PTHR30427">
    <property type="entry name" value="TRANSCRIPTIONAL ACTIVATOR PROTEIN LYSR"/>
    <property type="match status" value="1"/>
</dbReference>
<dbReference type="InterPro" id="IPR000847">
    <property type="entry name" value="LysR_HTH_N"/>
</dbReference>
<dbReference type="PROSITE" id="PS50931">
    <property type="entry name" value="HTH_LYSR"/>
    <property type="match status" value="1"/>
</dbReference>
<accession>A0A5P3A7W4</accession>
<dbReference type="EMBL" id="CP031598">
    <property type="protein sequence ID" value="QEW25472.1"/>
    <property type="molecule type" value="Genomic_DNA"/>
</dbReference>
<dbReference type="Pfam" id="PF03466">
    <property type="entry name" value="LysR_substrate"/>
    <property type="match status" value="1"/>
</dbReference>
<name>A0A5P3A7W4_9RHOB</name>
<dbReference type="PANTHER" id="PTHR30427:SF1">
    <property type="entry name" value="TRANSCRIPTIONAL ACTIVATOR PROTEIN LYSR"/>
    <property type="match status" value="1"/>
</dbReference>
<evidence type="ECO:0000256" key="1">
    <source>
        <dbReference type="ARBA" id="ARBA00009437"/>
    </source>
</evidence>
<keyword evidence="3" id="KW-0238">DNA-binding</keyword>
<dbReference type="KEGG" id="rid:RIdsm_01259"/>
<dbReference type="InterPro" id="IPR036388">
    <property type="entry name" value="WH-like_DNA-bd_sf"/>
</dbReference>
<evidence type="ECO:0000313" key="6">
    <source>
        <dbReference type="EMBL" id="QEW25472.1"/>
    </source>
</evidence>
<dbReference type="OrthoDB" id="7260751at2"/>
<dbReference type="PRINTS" id="PR00039">
    <property type="entry name" value="HTHLYSR"/>
</dbReference>
<keyword evidence="2" id="KW-0805">Transcription regulation</keyword>
<evidence type="ECO:0000259" key="5">
    <source>
        <dbReference type="PROSITE" id="PS50931"/>
    </source>
</evidence>
<dbReference type="Proteomes" id="UP000325785">
    <property type="component" value="Chromosome"/>
</dbReference>
<dbReference type="RefSeq" id="WP_057814569.1">
    <property type="nucleotide sequence ID" value="NZ_CAXRJZ010000062.1"/>
</dbReference>
<proteinExistence type="inferred from homology"/>
<dbReference type="GO" id="GO:0043565">
    <property type="term" value="F:sequence-specific DNA binding"/>
    <property type="evidence" value="ECO:0007669"/>
    <property type="project" value="TreeGrafter"/>
</dbReference>
<sequence>MKLRELEAFDAYMKYGTMKAASEEIGVSQPMISRLLGTLEGKLGFALFEKKRNQLKPTPEAHLYHASVMRLISQVRETTQDAAAIANNQLGNIVVASQPTFVDTFLLDAIRSFHETHPDVGIRVLDVGMRELLRTLDKKYCDVALGITLEAGNYSAQVRKLARCEARCIMHRDHPLAKQDKISQDMLHNEDFIDLMPDSPLRKRVDEVIQTESKDRRTVVEMGTMRGACALVDRGVGVAIVDPFAELLLAGTSVVSKRLVPRIEWDLVFLTPDGVPVSQVSESMFTEIQLQVARLKGMGILEE</sequence>
<dbReference type="Gene3D" id="3.40.190.290">
    <property type="match status" value="1"/>
</dbReference>
<feature type="domain" description="HTH lysR-type" evidence="5">
    <location>
        <begin position="1"/>
        <end position="58"/>
    </location>
</feature>
<dbReference type="SUPFAM" id="SSF46785">
    <property type="entry name" value="Winged helix' DNA-binding domain"/>
    <property type="match status" value="1"/>
</dbReference>
<dbReference type="SUPFAM" id="SSF53850">
    <property type="entry name" value="Periplasmic binding protein-like II"/>
    <property type="match status" value="1"/>
</dbReference>
<dbReference type="AlphaFoldDB" id="A0A5P3A7W4"/>
<dbReference type="GO" id="GO:0010628">
    <property type="term" value="P:positive regulation of gene expression"/>
    <property type="evidence" value="ECO:0007669"/>
    <property type="project" value="TreeGrafter"/>
</dbReference>
<keyword evidence="4" id="KW-0804">Transcription</keyword>
<dbReference type="GO" id="GO:0003700">
    <property type="term" value="F:DNA-binding transcription factor activity"/>
    <property type="evidence" value="ECO:0007669"/>
    <property type="project" value="InterPro"/>
</dbReference>
<evidence type="ECO:0000256" key="4">
    <source>
        <dbReference type="ARBA" id="ARBA00023163"/>
    </source>
</evidence>
<organism evidence="6 7">
    <name type="scientific">Roseovarius indicus</name>
    <dbReference type="NCBI Taxonomy" id="540747"/>
    <lineage>
        <taxon>Bacteria</taxon>
        <taxon>Pseudomonadati</taxon>
        <taxon>Pseudomonadota</taxon>
        <taxon>Alphaproteobacteria</taxon>
        <taxon>Rhodobacterales</taxon>
        <taxon>Roseobacteraceae</taxon>
        <taxon>Roseovarius</taxon>
    </lineage>
</organism>